<dbReference type="SUPFAM" id="SSF47090">
    <property type="entry name" value="PGBD-like"/>
    <property type="match status" value="1"/>
</dbReference>
<dbReference type="SMART" id="SM00810">
    <property type="entry name" value="Alpha-amyl_C2"/>
    <property type="match status" value="1"/>
</dbReference>
<dbReference type="GO" id="GO:0004556">
    <property type="term" value="F:alpha-amylase activity"/>
    <property type="evidence" value="ECO:0007669"/>
    <property type="project" value="UniProtKB-EC"/>
</dbReference>
<evidence type="ECO:0000256" key="1">
    <source>
        <dbReference type="ARBA" id="ARBA00000548"/>
    </source>
</evidence>
<dbReference type="Pfam" id="PF07821">
    <property type="entry name" value="Alpha-amyl_C2"/>
    <property type="match status" value="1"/>
</dbReference>
<dbReference type="Proteomes" id="UP000660262">
    <property type="component" value="Unassembled WGS sequence"/>
</dbReference>
<accession>A0A830HCL2</accession>
<keyword evidence="12" id="KW-1185">Reference proteome</keyword>
<dbReference type="AlphaFoldDB" id="A0A830HCL2"/>
<evidence type="ECO:0000259" key="10">
    <source>
        <dbReference type="SMART" id="SM00810"/>
    </source>
</evidence>
<dbReference type="SMART" id="SM00642">
    <property type="entry name" value="Aamy"/>
    <property type="match status" value="1"/>
</dbReference>
<evidence type="ECO:0000256" key="7">
    <source>
        <dbReference type="SAM" id="Coils"/>
    </source>
</evidence>
<dbReference type="SUPFAM" id="SSF51445">
    <property type="entry name" value="(Trans)glycosidases"/>
    <property type="match status" value="1"/>
</dbReference>
<dbReference type="Gene3D" id="2.60.40.1180">
    <property type="entry name" value="Golgi alpha-mannosidase II"/>
    <property type="match status" value="1"/>
</dbReference>
<evidence type="ECO:0000259" key="9">
    <source>
        <dbReference type="SMART" id="SM00642"/>
    </source>
</evidence>
<feature type="compositionally biased region" description="Low complexity" evidence="8">
    <location>
        <begin position="288"/>
        <end position="299"/>
    </location>
</feature>
<dbReference type="CDD" id="cd11314">
    <property type="entry name" value="AmyAc_arch_bac_plant_AmyA"/>
    <property type="match status" value="1"/>
</dbReference>
<dbReference type="PANTHER" id="PTHR43447">
    <property type="entry name" value="ALPHA-AMYLASE"/>
    <property type="match status" value="1"/>
</dbReference>
<dbReference type="InterPro" id="IPR002477">
    <property type="entry name" value="Peptidoglycan-bd-like"/>
</dbReference>
<evidence type="ECO:0000256" key="5">
    <source>
        <dbReference type="ARBA" id="ARBA00023295"/>
    </source>
</evidence>
<dbReference type="OrthoDB" id="550577at2759"/>
<reference evidence="11" key="1">
    <citation type="submission" date="2020-10" db="EMBL/GenBank/DDBJ databases">
        <title>Unveiling of a novel bifunctional photoreceptor, Dualchrome1, isolated from a cosmopolitan green alga.</title>
        <authorList>
            <person name="Suzuki S."/>
            <person name="Kawachi M."/>
        </authorList>
    </citation>
    <scope>NUCLEOTIDE SEQUENCE</scope>
    <source>
        <strain evidence="11">NIES 2893</strain>
    </source>
</reference>
<dbReference type="InterPro" id="IPR036365">
    <property type="entry name" value="PGBD-like_sf"/>
</dbReference>
<feature type="region of interest" description="Disordered" evidence="8">
    <location>
        <begin position="522"/>
        <end position="559"/>
    </location>
</feature>
<keyword evidence="5" id="KW-0326">Glycosidase</keyword>
<dbReference type="Pfam" id="PF00128">
    <property type="entry name" value="Alpha-amylase"/>
    <property type="match status" value="1"/>
</dbReference>
<feature type="coiled-coil region" evidence="7">
    <location>
        <begin position="446"/>
        <end position="473"/>
    </location>
</feature>
<evidence type="ECO:0000256" key="4">
    <source>
        <dbReference type="ARBA" id="ARBA00022801"/>
    </source>
</evidence>
<evidence type="ECO:0000256" key="2">
    <source>
        <dbReference type="ARBA" id="ARBA00008061"/>
    </source>
</evidence>
<comment type="similarity">
    <text evidence="2">Belongs to the glycosyl hydrolase 13 family.</text>
</comment>
<dbReference type="EC" id="3.2.1.1" evidence="3"/>
<dbReference type="GO" id="GO:0005975">
    <property type="term" value="P:carbohydrate metabolic process"/>
    <property type="evidence" value="ECO:0007669"/>
    <property type="project" value="InterPro"/>
</dbReference>
<dbReference type="InterPro" id="IPR006047">
    <property type="entry name" value="GH13_cat_dom"/>
</dbReference>
<feature type="compositionally biased region" description="Low complexity" evidence="8">
    <location>
        <begin position="251"/>
        <end position="266"/>
    </location>
</feature>
<dbReference type="Pfam" id="PF01471">
    <property type="entry name" value="PG_binding_1"/>
    <property type="match status" value="1"/>
</dbReference>
<feature type="compositionally biased region" description="Low complexity" evidence="8">
    <location>
        <begin position="539"/>
        <end position="550"/>
    </location>
</feature>
<name>A0A830HCL2_9CHLO</name>
<feature type="domain" description="Glycosyl hydrolase family 13 catalytic" evidence="9">
    <location>
        <begin position="752"/>
        <end position="1085"/>
    </location>
</feature>
<keyword evidence="7" id="KW-0175">Coiled coil</keyword>
<dbReference type="InterPro" id="IPR017853">
    <property type="entry name" value="GH"/>
</dbReference>
<evidence type="ECO:0000313" key="12">
    <source>
        <dbReference type="Proteomes" id="UP000660262"/>
    </source>
</evidence>
<proteinExistence type="inferred from homology"/>
<comment type="catalytic activity">
    <reaction evidence="1">
        <text>Endohydrolysis of (1-&gt;4)-alpha-D-glucosidic linkages in polysaccharides containing three or more (1-&gt;4)-alpha-linked D-glucose units.</text>
        <dbReference type="EC" id="3.2.1.1"/>
    </reaction>
</comment>
<dbReference type="InterPro" id="IPR012850">
    <property type="entry name" value="A-amylase_bs_C"/>
</dbReference>
<dbReference type="InterPro" id="IPR013780">
    <property type="entry name" value="Glyco_hydro_b"/>
</dbReference>
<feature type="region of interest" description="Disordered" evidence="8">
    <location>
        <begin position="338"/>
        <end position="408"/>
    </location>
</feature>
<feature type="compositionally biased region" description="Polar residues" evidence="8">
    <location>
        <begin position="303"/>
        <end position="317"/>
    </location>
</feature>
<feature type="compositionally biased region" description="Pro residues" evidence="8">
    <location>
        <begin position="224"/>
        <end position="236"/>
    </location>
</feature>
<organism evidence="11 12">
    <name type="scientific">Pycnococcus provasolii</name>
    <dbReference type="NCBI Taxonomy" id="41880"/>
    <lineage>
        <taxon>Eukaryota</taxon>
        <taxon>Viridiplantae</taxon>
        <taxon>Chlorophyta</taxon>
        <taxon>Pseudoscourfieldiophyceae</taxon>
        <taxon>Pseudoscourfieldiales</taxon>
        <taxon>Pycnococcaceae</taxon>
        <taxon>Pycnococcus</taxon>
    </lineage>
</organism>
<keyword evidence="4" id="KW-0378">Hydrolase</keyword>
<feature type="compositionally biased region" description="Polar residues" evidence="8">
    <location>
        <begin position="267"/>
        <end position="279"/>
    </location>
</feature>
<dbReference type="InterPro" id="IPR036366">
    <property type="entry name" value="PGBDSf"/>
</dbReference>
<evidence type="ECO:0000256" key="3">
    <source>
        <dbReference type="ARBA" id="ARBA00012595"/>
    </source>
</evidence>
<evidence type="ECO:0000256" key="8">
    <source>
        <dbReference type="SAM" id="MobiDB-lite"/>
    </source>
</evidence>
<dbReference type="SUPFAM" id="SSF51011">
    <property type="entry name" value="Glycosyl hydrolase domain"/>
    <property type="match status" value="1"/>
</dbReference>
<dbReference type="EMBL" id="BNJQ01000005">
    <property type="protein sequence ID" value="GHP03620.1"/>
    <property type="molecule type" value="Genomic_DNA"/>
</dbReference>
<feature type="domain" description="Alpha-amylase C-terminal beta-sheet" evidence="10">
    <location>
        <begin position="1086"/>
        <end position="1143"/>
    </location>
</feature>
<sequence length="1144" mass="125439">MALTRAAAASMQLANRRAASDHLLRKSYAVVGRRAAGRSTVRAQASSHNAYALSAPFPRDLFLGCTGDDVRLLQVYLVDAGYLHDAGVTGTFDAETRVAVCEWQADRAVGVTGLWGARSRDAMWDFDYAATSRKVARHHHSAASDAFMEGVQVQASPLAAARSSSLATAEATPSVVALVGAAVGVALLAATRKILARVTKTAAGAPRLPTVARRRPPLRRPSIPSSPSPPPSPSSWPPSASSRRDGPKLPPSLREQQLLRQQQHSQWNGSATRQPQQIRQRSHYAHSTPARTTAAKTTPQMARASSSPLPHSPTQPQAALIKDPSSLQKAEIHQERRRVALLERPQPTTFASTVQTKKYRGGADSDTGESPDHRWAGWGVRPPNAARHRPSPVRQRGDNSTRRAAPPPRLEFFQDARSAASQGTQTSEVNEILKGVSNNVVSSPDALKLEQKLAAAEHERDLARKAAHQARRRASLVERGAELSQSSAVVSNDVDRAIEDARETGRRNAQTAASLAARLDELERESKTTPRAPPSAPRQEQQQQQQQQQQPLKLSKDDEARVTSLATALAEAQRQAATLARRVEQVESRVAARKERQVRRDDDWMAGLLNLFMGAIVGQKSTTPQQTVSEHTTDSRLIAQVTQLEEALEAMPHAMDEVRAAAESVAGSADALSARLNALESEVATRRDTSKRLAERIEQLERAFAAAPAVEQPTTPEQAVVEEELVEELEEIKRGLEEVVKKPLWRIDAGREVFLQGFHWDSSGVGDWYGVLNERVPDIASWGFTGVWLPPPSQSIAKQGYLPQDLYNLNSKYGTHESLSSLINSMHANGLHAVADIVINHRCANEKGRGGAYNKWSGMMMAWDERAVTTDNGQYHGAGGHGTGDDFHAAPNIDHNQDFVREDLKAWLRWLRENVGFDSLRFDFSKGYDGKFAGEYIEACSPEFSVGEYWDTCQYGGDGLEYNQDGHRQRTVNWIDRTGGISAAFDFTTKGILQEAVGRNQYWRLVDGKGRPPGVLGLWPSHAVTFIDNHDTGSSQAHWPFPGDHVLKGYAYILTHPGSPCVLWDHVFDWGDGVRNSILALVKARQDAGIHSRSKVKVCEAREDVYGAIIDDRLAMKIGPGDWKPAGSWTVKTSGDGFCVWMKS</sequence>
<dbReference type="Gene3D" id="3.20.20.80">
    <property type="entry name" value="Glycosidases"/>
    <property type="match status" value="1"/>
</dbReference>
<comment type="caution">
    <text evidence="11">The sequence shown here is derived from an EMBL/GenBank/DDBJ whole genome shotgun (WGS) entry which is preliminary data.</text>
</comment>
<evidence type="ECO:0000313" key="11">
    <source>
        <dbReference type="EMBL" id="GHP03620.1"/>
    </source>
</evidence>
<evidence type="ECO:0000256" key="6">
    <source>
        <dbReference type="ARBA" id="ARBA00030238"/>
    </source>
</evidence>
<feature type="compositionally biased region" description="Polar residues" evidence="8">
    <location>
        <begin position="346"/>
        <end position="356"/>
    </location>
</feature>
<protein>
    <recommendedName>
        <fullName evidence="3">alpha-amylase</fullName>
        <ecNumber evidence="3">3.2.1.1</ecNumber>
    </recommendedName>
    <alternativeName>
        <fullName evidence="6">1,4-alpha-D-glucan glucanohydrolase</fullName>
    </alternativeName>
</protein>
<dbReference type="Gene3D" id="1.10.101.10">
    <property type="entry name" value="PGBD-like superfamily/PGBD"/>
    <property type="match status" value="1"/>
</dbReference>
<feature type="region of interest" description="Disordered" evidence="8">
    <location>
        <begin position="206"/>
        <end position="325"/>
    </location>
</feature>
<dbReference type="GO" id="GO:0005509">
    <property type="term" value="F:calcium ion binding"/>
    <property type="evidence" value="ECO:0007669"/>
    <property type="project" value="InterPro"/>
</dbReference>
<gene>
    <name evidence="11" type="ORF">PPROV_000237500</name>
</gene>